<keyword evidence="2 4" id="KW-0238">DNA-binding</keyword>
<comment type="caution">
    <text evidence="6">The sequence shown here is derived from an EMBL/GenBank/DDBJ whole genome shotgun (WGS) entry which is preliminary data.</text>
</comment>
<evidence type="ECO:0000256" key="1">
    <source>
        <dbReference type="ARBA" id="ARBA00023015"/>
    </source>
</evidence>
<dbReference type="Gene3D" id="1.10.357.10">
    <property type="entry name" value="Tetracycline Repressor, domain 2"/>
    <property type="match status" value="1"/>
</dbReference>
<dbReference type="Pfam" id="PF00440">
    <property type="entry name" value="TetR_N"/>
    <property type="match status" value="1"/>
</dbReference>
<dbReference type="PROSITE" id="PS50977">
    <property type="entry name" value="HTH_TETR_2"/>
    <property type="match status" value="1"/>
</dbReference>
<sequence>MTSVQQAAKLTARGAATKARIVTAAADLMLERGAAGTTLDDVLAASGTSKSQLYHYFGNKDDLIRAVVRHQAQRIQQDQRPELDALDSLAGLARWRDKIVAAQAAHDQVGGCPLGSLANELAGGDQQTRSVLQECFAEWEAPLRAGLTAMRDRGSLSPEADPAALAEAIMAALQGGLLLAKTHRSSRPLARALDMAIAHVHSLATASPA</sequence>
<accession>A0A317DNP0</accession>
<name>A0A317DNP0_9ACTN</name>
<dbReference type="PANTHER" id="PTHR47506:SF1">
    <property type="entry name" value="HTH-TYPE TRANSCRIPTIONAL REGULATOR YJDC"/>
    <property type="match status" value="1"/>
</dbReference>
<dbReference type="EMBL" id="QGKS01000126">
    <property type="protein sequence ID" value="PWR16389.1"/>
    <property type="molecule type" value="Genomic_DNA"/>
</dbReference>
<feature type="DNA-binding region" description="H-T-H motif" evidence="4">
    <location>
        <begin position="38"/>
        <end position="57"/>
    </location>
</feature>
<organism evidence="6 7">
    <name type="scientific">Micromonospora sicca</name>
    <dbReference type="NCBI Taxonomy" id="2202420"/>
    <lineage>
        <taxon>Bacteria</taxon>
        <taxon>Bacillati</taxon>
        <taxon>Actinomycetota</taxon>
        <taxon>Actinomycetes</taxon>
        <taxon>Micromonosporales</taxon>
        <taxon>Micromonosporaceae</taxon>
        <taxon>Micromonospora</taxon>
    </lineage>
</organism>
<proteinExistence type="predicted"/>
<dbReference type="Proteomes" id="UP000246050">
    <property type="component" value="Unassembled WGS sequence"/>
</dbReference>
<protein>
    <submittedName>
        <fullName evidence="6">TetR family transcriptional regulator</fullName>
    </submittedName>
</protein>
<gene>
    <name evidence="6" type="ORF">DKT69_05960</name>
</gene>
<evidence type="ECO:0000259" key="5">
    <source>
        <dbReference type="PROSITE" id="PS50977"/>
    </source>
</evidence>
<dbReference type="InterPro" id="IPR009057">
    <property type="entry name" value="Homeodomain-like_sf"/>
</dbReference>
<dbReference type="RefSeq" id="WP_109800580.1">
    <property type="nucleotide sequence ID" value="NZ_QGKS01000126.1"/>
</dbReference>
<dbReference type="OrthoDB" id="3827407at2"/>
<evidence type="ECO:0000256" key="4">
    <source>
        <dbReference type="PROSITE-ProRule" id="PRU00335"/>
    </source>
</evidence>
<evidence type="ECO:0000313" key="7">
    <source>
        <dbReference type="Proteomes" id="UP000246050"/>
    </source>
</evidence>
<dbReference type="PRINTS" id="PR00455">
    <property type="entry name" value="HTHTETR"/>
</dbReference>
<evidence type="ECO:0000256" key="3">
    <source>
        <dbReference type="ARBA" id="ARBA00023163"/>
    </source>
</evidence>
<dbReference type="InterPro" id="IPR036271">
    <property type="entry name" value="Tet_transcr_reg_TetR-rel_C_sf"/>
</dbReference>
<keyword evidence="3" id="KW-0804">Transcription</keyword>
<feature type="domain" description="HTH tetR-type" evidence="5">
    <location>
        <begin position="15"/>
        <end position="75"/>
    </location>
</feature>
<keyword evidence="1" id="KW-0805">Transcription regulation</keyword>
<dbReference type="PANTHER" id="PTHR47506">
    <property type="entry name" value="TRANSCRIPTIONAL REGULATORY PROTEIN"/>
    <property type="match status" value="1"/>
</dbReference>
<dbReference type="InterPro" id="IPR011075">
    <property type="entry name" value="TetR_C"/>
</dbReference>
<dbReference type="InterPro" id="IPR001647">
    <property type="entry name" value="HTH_TetR"/>
</dbReference>
<dbReference type="AlphaFoldDB" id="A0A317DNP0"/>
<reference evidence="6 7" key="1">
    <citation type="submission" date="2018-05" db="EMBL/GenBank/DDBJ databases">
        <title>Micromonosporas from Atacama Desert.</title>
        <authorList>
            <person name="Carro L."/>
            <person name="Golinska P."/>
            <person name="Klenk H.-P."/>
            <person name="Goodfellow M."/>
        </authorList>
    </citation>
    <scope>NUCLEOTIDE SEQUENCE [LARGE SCALE GENOMIC DNA]</scope>
    <source>
        <strain evidence="6 7">4G51</strain>
    </source>
</reference>
<evidence type="ECO:0000313" key="6">
    <source>
        <dbReference type="EMBL" id="PWR16389.1"/>
    </source>
</evidence>
<evidence type="ECO:0000256" key="2">
    <source>
        <dbReference type="ARBA" id="ARBA00023125"/>
    </source>
</evidence>
<dbReference type="GO" id="GO:0003677">
    <property type="term" value="F:DNA binding"/>
    <property type="evidence" value="ECO:0007669"/>
    <property type="project" value="UniProtKB-UniRule"/>
</dbReference>
<dbReference type="Pfam" id="PF16925">
    <property type="entry name" value="TetR_C_13"/>
    <property type="match status" value="1"/>
</dbReference>
<dbReference type="SUPFAM" id="SSF46689">
    <property type="entry name" value="Homeodomain-like"/>
    <property type="match status" value="1"/>
</dbReference>
<dbReference type="SUPFAM" id="SSF48498">
    <property type="entry name" value="Tetracyclin repressor-like, C-terminal domain"/>
    <property type="match status" value="1"/>
</dbReference>